<dbReference type="OrthoDB" id="3078443at2"/>
<feature type="domain" description="DUF6484" evidence="1">
    <location>
        <begin position="17"/>
        <end position="75"/>
    </location>
</feature>
<dbReference type="Pfam" id="PF20093">
    <property type="entry name" value="DUF6484"/>
    <property type="match status" value="1"/>
</dbReference>
<dbReference type="InterPro" id="IPR045506">
    <property type="entry name" value="DUF6484"/>
</dbReference>
<dbReference type="Proteomes" id="UP000006327">
    <property type="component" value="Unassembled WGS sequence"/>
</dbReference>
<dbReference type="RefSeq" id="WP_007620210.1">
    <property type="nucleotide sequence ID" value="NZ_BAEO01000031.1"/>
</dbReference>
<dbReference type="STRING" id="493475.GARC_2449"/>
<dbReference type="eggNOG" id="ENOG5032SEB">
    <property type="taxonomic scope" value="Bacteria"/>
</dbReference>
<evidence type="ECO:0000313" key="2">
    <source>
        <dbReference type="EMBL" id="GAC19415.1"/>
    </source>
</evidence>
<reference evidence="2 3" key="1">
    <citation type="journal article" date="2017" name="Antonie Van Leeuwenhoek">
        <title>Rhizobium rhizosphaerae sp. nov., a novel species isolated from rice rhizosphere.</title>
        <authorList>
            <person name="Zhao J.J."/>
            <person name="Zhang J."/>
            <person name="Zhang R.J."/>
            <person name="Zhang C.W."/>
            <person name="Yin H.Q."/>
            <person name="Zhang X.X."/>
        </authorList>
    </citation>
    <scope>NUCLEOTIDE SEQUENCE [LARGE SCALE GENOMIC DNA]</scope>
    <source>
        <strain evidence="2 3">BSs20135</strain>
    </source>
</reference>
<accession>K6Z7J3</accession>
<evidence type="ECO:0000259" key="1">
    <source>
        <dbReference type="Pfam" id="PF20093"/>
    </source>
</evidence>
<proteinExistence type="predicted"/>
<sequence>MSAIHSLPLEATSDLIIGQFIGLDEQQRPLITSPCHIKPVVAQAIVTIKDDPLLLSGNNVILFMGGDIPIIMGFISDTLDPEHQSSSGLLGDVLTSSLHVDGKKIILQAQNEVVLKCGKSSLSLSRNGKVTIKGTNITTRSSGANKIKGANVQVN</sequence>
<keyword evidence="3" id="KW-1185">Reference proteome</keyword>
<dbReference type="AlphaFoldDB" id="K6Z7J3"/>
<organism evidence="2 3">
    <name type="scientific">Paraglaciecola arctica BSs20135</name>
    <dbReference type="NCBI Taxonomy" id="493475"/>
    <lineage>
        <taxon>Bacteria</taxon>
        <taxon>Pseudomonadati</taxon>
        <taxon>Pseudomonadota</taxon>
        <taxon>Gammaproteobacteria</taxon>
        <taxon>Alteromonadales</taxon>
        <taxon>Alteromonadaceae</taxon>
        <taxon>Paraglaciecola</taxon>
    </lineage>
</organism>
<protein>
    <recommendedName>
        <fullName evidence="1">DUF6484 domain-containing protein</fullName>
    </recommendedName>
</protein>
<name>K6Z7J3_9ALTE</name>
<evidence type="ECO:0000313" key="3">
    <source>
        <dbReference type="Proteomes" id="UP000006327"/>
    </source>
</evidence>
<comment type="caution">
    <text evidence="2">The sequence shown here is derived from an EMBL/GenBank/DDBJ whole genome shotgun (WGS) entry which is preliminary data.</text>
</comment>
<gene>
    <name evidence="2" type="ORF">GARC_2449</name>
</gene>
<dbReference type="EMBL" id="BAEO01000031">
    <property type="protein sequence ID" value="GAC19415.1"/>
    <property type="molecule type" value="Genomic_DNA"/>
</dbReference>